<dbReference type="eggNOG" id="COG0469">
    <property type="taxonomic scope" value="Bacteria"/>
</dbReference>
<keyword evidence="9 13" id="KW-0460">Magnesium</keyword>
<keyword evidence="6" id="KW-0547">Nucleotide-binding</keyword>
<dbReference type="Pfam" id="PF02887">
    <property type="entry name" value="PK_C"/>
    <property type="match status" value="1"/>
</dbReference>
<dbReference type="GO" id="GO:0004743">
    <property type="term" value="F:pyruvate kinase activity"/>
    <property type="evidence" value="ECO:0007669"/>
    <property type="project" value="UniProtKB-UniRule"/>
</dbReference>
<dbReference type="PRINTS" id="PR01050">
    <property type="entry name" value="PYRUVTKNASE"/>
</dbReference>
<keyword evidence="8" id="KW-0067">ATP-binding</keyword>
<evidence type="ECO:0000259" key="14">
    <source>
        <dbReference type="Pfam" id="PF00224"/>
    </source>
</evidence>
<name>B4D7Q0_9BACT</name>
<evidence type="ECO:0000256" key="7">
    <source>
        <dbReference type="ARBA" id="ARBA00022777"/>
    </source>
</evidence>
<evidence type="ECO:0000256" key="1">
    <source>
        <dbReference type="ARBA" id="ARBA00004997"/>
    </source>
</evidence>
<organism evidence="16 17">
    <name type="scientific">Chthoniobacter flavus Ellin428</name>
    <dbReference type="NCBI Taxonomy" id="497964"/>
    <lineage>
        <taxon>Bacteria</taxon>
        <taxon>Pseudomonadati</taxon>
        <taxon>Verrucomicrobiota</taxon>
        <taxon>Spartobacteria</taxon>
        <taxon>Chthoniobacterales</taxon>
        <taxon>Chthoniobacteraceae</taxon>
        <taxon>Chthoniobacter</taxon>
    </lineage>
</organism>
<dbReference type="UniPathway" id="UPA00109">
    <property type="reaction ID" value="UER00188"/>
</dbReference>
<evidence type="ECO:0000256" key="8">
    <source>
        <dbReference type="ARBA" id="ARBA00022840"/>
    </source>
</evidence>
<comment type="similarity">
    <text evidence="2 13">Belongs to the pyruvate kinase family.</text>
</comment>
<dbReference type="EC" id="2.7.1.40" evidence="3 12"/>
<dbReference type="AlphaFoldDB" id="B4D7Q0"/>
<dbReference type="NCBIfam" id="TIGR01064">
    <property type="entry name" value="pyruv_kin"/>
    <property type="match status" value="1"/>
</dbReference>
<keyword evidence="17" id="KW-1185">Reference proteome</keyword>
<evidence type="ECO:0000313" key="16">
    <source>
        <dbReference type="EMBL" id="EDY17540.1"/>
    </source>
</evidence>
<proteinExistence type="inferred from homology"/>
<dbReference type="Pfam" id="PF00224">
    <property type="entry name" value="PK"/>
    <property type="match status" value="1"/>
</dbReference>
<keyword evidence="11 16" id="KW-0670">Pyruvate</keyword>
<keyword evidence="4 13" id="KW-0808">Transferase</keyword>
<gene>
    <name evidence="16" type="ORF">CfE428DRAFT_4838</name>
</gene>
<dbReference type="InterPro" id="IPR015793">
    <property type="entry name" value="Pyrv_Knase_brl"/>
</dbReference>
<dbReference type="InterPro" id="IPR015795">
    <property type="entry name" value="Pyrv_Knase_C"/>
</dbReference>
<accession>B4D7Q0</accession>
<dbReference type="EMBL" id="ABVL01000018">
    <property type="protein sequence ID" value="EDY17540.1"/>
    <property type="molecule type" value="Genomic_DNA"/>
</dbReference>
<evidence type="ECO:0000256" key="5">
    <source>
        <dbReference type="ARBA" id="ARBA00022723"/>
    </source>
</evidence>
<dbReference type="InterPro" id="IPR015813">
    <property type="entry name" value="Pyrv/PenolPyrv_kinase-like_dom"/>
</dbReference>
<reference evidence="16 17" key="1">
    <citation type="journal article" date="2011" name="J. Bacteriol.">
        <title>Genome sequence of Chthoniobacter flavus Ellin428, an aerobic heterotrophic soil bacterium.</title>
        <authorList>
            <person name="Kant R."/>
            <person name="van Passel M.W."/>
            <person name="Palva A."/>
            <person name="Lucas S."/>
            <person name="Lapidus A."/>
            <person name="Glavina Del Rio T."/>
            <person name="Dalin E."/>
            <person name="Tice H."/>
            <person name="Bruce D."/>
            <person name="Goodwin L."/>
            <person name="Pitluck S."/>
            <person name="Larimer F.W."/>
            <person name="Land M.L."/>
            <person name="Hauser L."/>
            <person name="Sangwan P."/>
            <person name="de Vos W.M."/>
            <person name="Janssen P.H."/>
            <person name="Smidt H."/>
        </authorList>
    </citation>
    <scope>NUCLEOTIDE SEQUENCE [LARGE SCALE GENOMIC DNA]</scope>
    <source>
        <strain evidence="16 17">Ellin428</strain>
    </source>
</reference>
<dbReference type="Gene3D" id="3.40.1380.20">
    <property type="entry name" value="Pyruvate kinase, C-terminal domain"/>
    <property type="match status" value="1"/>
</dbReference>
<comment type="pathway">
    <text evidence="1 13">Carbohydrate degradation; glycolysis; pyruvate from D-glyceraldehyde 3-phosphate: step 5/5.</text>
</comment>
<sequence length="361" mass="39725">MNYDGLIDDISVGDVVLVDNGNIHMKVLNKKGNRIRCEVLTSGTMGSRRHINLPGVKVNLPPLTEKDLADVAVGAEMQVDYVALSFCREPSDVEELRRVLRSHDSTARIVAKIEDQLAVKNINEIIETTDVVMVARGDLGIECPMEDLPIIQRKIVKRCLMKGVPVIVATHMLESMIANPVPTRAEITDVANAVFEQADAIMLSGETTVGKYPVKCVEVMHKVATRIERSGGAGYGEEAMLEDDRQKTVRSAVSLANSLPDSKLVVFTRRGTMADYVSNLRPNAPIYAFAPNYEVCRKLIVNWGTYPHYLPFDANPGRTIGSAIQTLVEAKLTKKGDHLVIVSDMLAGEERFDTIQVRVVG</sequence>
<dbReference type="GO" id="GO:0005524">
    <property type="term" value="F:ATP binding"/>
    <property type="evidence" value="ECO:0007669"/>
    <property type="project" value="UniProtKB-KW"/>
</dbReference>
<dbReference type="InterPro" id="IPR040442">
    <property type="entry name" value="Pyrv_kinase-like_dom_sf"/>
</dbReference>
<dbReference type="SUPFAM" id="SSF51621">
    <property type="entry name" value="Phosphoenolpyruvate/pyruvate domain"/>
    <property type="match status" value="1"/>
</dbReference>
<dbReference type="GO" id="GO:0030955">
    <property type="term" value="F:potassium ion binding"/>
    <property type="evidence" value="ECO:0007669"/>
    <property type="project" value="UniProtKB-UniRule"/>
</dbReference>
<feature type="domain" description="Pyruvate kinase barrel" evidence="14">
    <location>
        <begin position="1"/>
        <end position="217"/>
    </location>
</feature>
<dbReference type="Gene3D" id="3.20.20.60">
    <property type="entry name" value="Phosphoenolpyruvate-binding domains"/>
    <property type="match status" value="1"/>
</dbReference>
<evidence type="ECO:0000256" key="11">
    <source>
        <dbReference type="ARBA" id="ARBA00023317"/>
    </source>
</evidence>
<feature type="domain" description="Pyruvate kinase C-terminal" evidence="15">
    <location>
        <begin position="247"/>
        <end position="357"/>
    </location>
</feature>
<protein>
    <recommendedName>
        <fullName evidence="3 12">Pyruvate kinase</fullName>
        <ecNumber evidence="3 12">2.7.1.40</ecNumber>
    </recommendedName>
</protein>
<evidence type="ECO:0000256" key="9">
    <source>
        <dbReference type="ARBA" id="ARBA00022842"/>
    </source>
</evidence>
<evidence type="ECO:0000256" key="12">
    <source>
        <dbReference type="NCBIfam" id="TIGR01064"/>
    </source>
</evidence>
<dbReference type="GO" id="GO:0016301">
    <property type="term" value="F:kinase activity"/>
    <property type="evidence" value="ECO:0007669"/>
    <property type="project" value="UniProtKB-KW"/>
</dbReference>
<evidence type="ECO:0000256" key="6">
    <source>
        <dbReference type="ARBA" id="ARBA00022741"/>
    </source>
</evidence>
<dbReference type="InterPro" id="IPR001697">
    <property type="entry name" value="Pyr_Knase"/>
</dbReference>
<dbReference type="GO" id="GO:0000287">
    <property type="term" value="F:magnesium ion binding"/>
    <property type="evidence" value="ECO:0007669"/>
    <property type="project" value="UniProtKB-UniRule"/>
</dbReference>
<evidence type="ECO:0000256" key="2">
    <source>
        <dbReference type="ARBA" id="ARBA00008663"/>
    </source>
</evidence>
<evidence type="ECO:0000313" key="17">
    <source>
        <dbReference type="Proteomes" id="UP000005824"/>
    </source>
</evidence>
<dbReference type="STRING" id="497964.CfE428DRAFT_4838"/>
<keyword evidence="5" id="KW-0479">Metal-binding</keyword>
<dbReference type="SUPFAM" id="SSF52935">
    <property type="entry name" value="PK C-terminal domain-like"/>
    <property type="match status" value="1"/>
</dbReference>
<evidence type="ECO:0000256" key="10">
    <source>
        <dbReference type="ARBA" id="ARBA00023152"/>
    </source>
</evidence>
<keyword evidence="7 13" id="KW-0418">Kinase</keyword>
<dbReference type="Proteomes" id="UP000005824">
    <property type="component" value="Unassembled WGS sequence"/>
</dbReference>
<dbReference type="PANTHER" id="PTHR11817">
    <property type="entry name" value="PYRUVATE KINASE"/>
    <property type="match status" value="1"/>
</dbReference>
<dbReference type="InParanoid" id="B4D7Q0"/>
<comment type="catalytic activity">
    <reaction evidence="13">
        <text>pyruvate + ATP = phosphoenolpyruvate + ADP + H(+)</text>
        <dbReference type="Rhea" id="RHEA:18157"/>
        <dbReference type="ChEBI" id="CHEBI:15361"/>
        <dbReference type="ChEBI" id="CHEBI:15378"/>
        <dbReference type="ChEBI" id="CHEBI:30616"/>
        <dbReference type="ChEBI" id="CHEBI:58702"/>
        <dbReference type="ChEBI" id="CHEBI:456216"/>
        <dbReference type="EC" id="2.7.1.40"/>
    </reaction>
</comment>
<evidence type="ECO:0000259" key="15">
    <source>
        <dbReference type="Pfam" id="PF02887"/>
    </source>
</evidence>
<evidence type="ECO:0000256" key="3">
    <source>
        <dbReference type="ARBA" id="ARBA00012142"/>
    </source>
</evidence>
<keyword evidence="10 13" id="KW-0324">Glycolysis</keyword>
<dbReference type="InterPro" id="IPR036918">
    <property type="entry name" value="Pyrv_Knase_C_sf"/>
</dbReference>
<evidence type="ECO:0000256" key="13">
    <source>
        <dbReference type="RuleBase" id="RU000504"/>
    </source>
</evidence>
<evidence type="ECO:0000256" key="4">
    <source>
        <dbReference type="ARBA" id="ARBA00022679"/>
    </source>
</evidence>
<comment type="caution">
    <text evidence="16">The sequence shown here is derived from an EMBL/GenBank/DDBJ whole genome shotgun (WGS) entry which is preliminary data.</text>
</comment>